<proteinExistence type="predicted"/>
<accession>A0A383AJP1</accession>
<dbReference type="AlphaFoldDB" id="A0A383AJP1"/>
<protein>
    <submittedName>
        <fullName evidence="1">Uncharacterized protein</fullName>
    </submittedName>
</protein>
<gene>
    <name evidence="1" type="ORF">METZ01_LOCUS460748</name>
</gene>
<evidence type="ECO:0000313" key="1">
    <source>
        <dbReference type="EMBL" id="SVE07894.1"/>
    </source>
</evidence>
<dbReference type="SUPFAM" id="SSF56925">
    <property type="entry name" value="OMPA-like"/>
    <property type="match status" value="1"/>
</dbReference>
<sequence length="180" mass="18126">MRRLTFCALLGFLLVAADIEAQPRIMLGGGLSSPQSDFGEGAKNGWHGMAGLQLEVPGIPIAIRADAANHSFGEMAASSLTLKTTLLTGAISGVLTLPGVGIGPYLLGGLGVSRNTTDLIISALSAAGSTSRSDPSFHLGAGVTIGALGFGGFAEIRGTQVSDGMGSSLRFLAATVGIRL</sequence>
<reference evidence="1" key="1">
    <citation type="submission" date="2018-05" db="EMBL/GenBank/DDBJ databases">
        <authorList>
            <person name="Lanie J.A."/>
            <person name="Ng W.-L."/>
            <person name="Kazmierczak K.M."/>
            <person name="Andrzejewski T.M."/>
            <person name="Davidsen T.M."/>
            <person name="Wayne K.J."/>
            <person name="Tettelin H."/>
            <person name="Glass J.I."/>
            <person name="Rusch D."/>
            <person name="Podicherti R."/>
            <person name="Tsui H.-C.T."/>
            <person name="Winkler M.E."/>
        </authorList>
    </citation>
    <scope>NUCLEOTIDE SEQUENCE</scope>
</reference>
<dbReference type="InterPro" id="IPR011250">
    <property type="entry name" value="OMP/PagP_B-barrel"/>
</dbReference>
<dbReference type="EMBL" id="UINC01192646">
    <property type="protein sequence ID" value="SVE07894.1"/>
    <property type="molecule type" value="Genomic_DNA"/>
</dbReference>
<organism evidence="1">
    <name type="scientific">marine metagenome</name>
    <dbReference type="NCBI Taxonomy" id="408172"/>
    <lineage>
        <taxon>unclassified sequences</taxon>
        <taxon>metagenomes</taxon>
        <taxon>ecological metagenomes</taxon>
    </lineage>
</organism>
<name>A0A383AJP1_9ZZZZ</name>